<keyword evidence="6 8" id="KW-0472">Membrane</keyword>
<evidence type="ECO:0000256" key="8">
    <source>
        <dbReference type="PROSITE-ProRule" id="PRU01360"/>
    </source>
</evidence>
<organism evidence="13 14">
    <name type="scientific">Persicobacter psychrovividus</name>
    <dbReference type="NCBI Taxonomy" id="387638"/>
    <lineage>
        <taxon>Bacteria</taxon>
        <taxon>Pseudomonadati</taxon>
        <taxon>Bacteroidota</taxon>
        <taxon>Cytophagia</taxon>
        <taxon>Cytophagales</taxon>
        <taxon>Persicobacteraceae</taxon>
        <taxon>Persicobacter</taxon>
    </lineage>
</organism>
<dbReference type="InterPro" id="IPR023997">
    <property type="entry name" value="TonB-dep_OMP_SusC/RagA_CS"/>
</dbReference>
<evidence type="ECO:0000256" key="7">
    <source>
        <dbReference type="ARBA" id="ARBA00023237"/>
    </source>
</evidence>
<dbReference type="InterPro" id="IPR000531">
    <property type="entry name" value="Beta-barrel_TonB"/>
</dbReference>
<keyword evidence="14" id="KW-1185">Reference proteome</keyword>
<keyword evidence="2 8" id="KW-0813">Transport</keyword>
<protein>
    <submittedName>
        <fullName evidence="13">SusC/RagA family TonB-linked outer membrane protein</fullName>
    </submittedName>
</protein>
<feature type="signal peptide" evidence="10">
    <location>
        <begin position="1"/>
        <end position="21"/>
    </location>
</feature>
<evidence type="ECO:0000313" key="13">
    <source>
        <dbReference type="EMBL" id="BDD01968.1"/>
    </source>
</evidence>
<evidence type="ECO:0000256" key="3">
    <source>
        <dbReference type="ARBA" id="ARBA00022452"/>
    </source>
</evidence>
<keyword evidence="10" id="KW-0732">Signal</keyword>
<dbReference type="SUPFAM" id="SSF56935">
    <property type="entry name" value="Porins"/>
    <property type="match status" value="1"/>
</dbReference>
<dbReference type="NCBIfam" id="TIGR04057">
    <property type="entry name" value="SusC_RagA_signa"/>
    <property type="match status" value="1"/>
</dbReference>
<dbReference type="Gene3D" id="2.170.130.10">
    <property type="entry name" value="TonB-dependent receptor, plug domain"/>
    <property type="match status" value="1"/>
</dbReference>
<dbReference type="NCBIfam" id="TIGR04056">
    <property type="entry name" value="OMP_RagA_SusC"/>
    <property type="match status" value="1"/>
</dbReference>
<dbReference type="Pfam" id="PF00593">
    <property type="entry name" value="TonB_dep_Rec_b-barrel"/>
    <property type="match status" value="1"/>
</dbReference>
<dbReference type="Gene3D" id="2.60.40.1120">
    <property type="entry name" value="Carboxypeptidase-like, regulatory domain"/>
    <property type="match status" value="1"/>
</dbReference>
<dbReference type="InterPro" id="IPR012910">
    <property type="entry name" value="Plug_dom"/>
</dbReference>
<keyword evidence="7 8" id="KW-0998">Cell outer membrane</keyword>
<keyword evidence="4 8" id="KW-0812">Transmembrane</keyword>
<dbReference type="InterPro" id="IPR023996">
    <property type="entry name" value="TonB-dep_OMP_SusC/RagA"/>
</dbReference>
<reference evidence="13 14" key="1">
    <citation type="submission" date="2021-12" db="EMBL/GenBank/DDBJ databases">
        <title>Genome sequencing of bacteria with rrn-lacking chromosome and rrn-plasmid.</title>
        <authorList>
            <person name="Anda M."/>
            <person name="Iwasaki W."/>
        </authorList>
    </citation>
    <scope>NUCLEOTIDE SEQUENCE [LARGE SCALE GENOMIC DNA]</scope>
    <source>
        <strain evidence="13 14">NBRC 101262</strain>
        <plasmid evidence="13 14">pPP5</plasmid>
    </source>
</reference>
<evidence type="ECO:0000256" key="9">
    <source>
        <dbReference type="RuleBase" id="RU003357"/>
    </source>
</evidence>
<dbReference type="RefSeq" id="WP_338399263.1">
    <property type="nucleotide sequence ID" value="NZ_AP025297.1"/>
</dbReference>
<evidence type="ECO:0000256" key="1">
    <source>
        <dbReference type="ARBA" id="ARBA00004571"/>
    </source>
</evidence>
<dbReference type="Pfam" id="PF13715">
    <property type="entry name" value="CarbopepD_reg_2"/>
    <property type="match status" value="1"/>
</dbReference>
<dbReference type="Pfam" id="PF07715">
    <property type="entry name" value="Plug"/>
    <property type="match status" value="1"/>
</dbReference>
<comment type="subcellular location">
    <subcellularLocation>
        <location evidence="1 8">Cell outer membrane</location>
        <topology evidence="1 8">Multi-pass membrane protein</topology>
    </subcellularLocation>
</comment>
<accession>A0ABM7VLU2</accession>
<feature type="domain" description="TonB-dependent receptor plug" evidence="12">
    <location>
        <begin position="115"/>
        <end position="222"/>
    </location>
</feature>
<evidence type="ECO:0000256" key="4">
    <source>
        <dbReference type="ARBA" id="ARBA00022692"/>
    </source>
</evidence>
<keyword evidence="5 9" id="KW-0798">TonB box</keyword>
<dbReference type="Gene3D" id="2.40.170.20">
    <property type="entry name" value="TonB-dependent receptor, beta-barrel domain"/>
    <property type="match status" value="1"/>
</dbReference>
<evidence type="ECO:0000256" key="10">
    <source>
        <dbReference type="SAM" id="SignalP"/>
    </source>
</evidence>
<dbReference type="InterPro" id="IPR036942">
    <property type="entry name" value="Beta-barrel_TonB_sf"/>
</dbReference>
<evidence type="ECO:0000256" key="6">
    <source>
        <dbReference type="ARBA" id="ARBA00023136"/>
    </source>
</evidence>
<evidence type="ECO:0000313" key="14">
    <source>
        <dbReference type="Proteomes" id="UP001354989"/>
    </source>
</evidence>
<geneLocation type="plasmid" evidence="13 14">
    <name>pPP5</name>
</geneLocation>
<sequence>MKKQLFFVALFIGLFSLQSFAQSKTVSGTITDKSGEGLPGVNIILKGTDTGTMSDMNGDYQISVNGKDAQLQFTFIGYKPQTETVGGRSKIDVSLSENVEQLQEVVVVGYGVQKKSSLTGAVSEVGNAKLTQVPTPSLDQALQGRVSGVNVTANTGAPGEGVSVRIRGVGSINSNNDPLYIVDGVPTKDAFNTIAPQDIETVSVLKDAASAAIYGSRANNGVILITTKKGKAGKSSVSFTAETGIQRPSNTLAMANRDQYAEMYNEAARNDNEGVTDPIFMRKLMTPEYIAQHPDVDQQKEIFRQGIMMNYNMNVSGGTDKLTYSVGGNYFRQEGIIHNSDFEKYNGRISLQSHLNDRVKLGLNFNVLRSTQEMVASSGDGLNGGGGSVVRYALFRTPGIPVYDENGDYVDMPKDPNFWGDGYNPVGVANNAYNNKVINQYFGDLNLSIDLGHDLFFSSKLGLDNNSYEQRSFDKTWGTNDRINNPNTLTIFNGRSTTISFSNTLSWDKSIGDHNLNLMAGTEAIDNNGFNNNASQKDFADQDLSLVYMGNGRGEVRAFESKYGYSLLSFFGRANYDYNGKYLASATIRQDGSSRFAPESRWGTFYSGSLGWRLDKEGFMQQFSKLDMLKIRAGYGKIGNQDVGYYAYSDAYGLNVNYPFGGTNTNGLALTTLGNSKIQWESSHQLDLGVDFKFYEGKIHGTVDFFNKVTSDMLTKESIPPSNGNANPSWVNNGSVLNRGIELELGTNQKVGDFTFFADANVTFLHNEVLDLGNPIYGGRIDNGVNITKTEVGYPVGSFFVYEMDGIFQNKSEILTSAFQGKDVKPGDVKFVDRNGDSKIDENDRYHAGSAIPKFTYGLNLGAAYKNWDMNAFFQGAGGHKIYSQINTDIEGFYRPFNVTKRYYDERWTGEGTSNTQPRASWKGKANNTLPSTRFLEDGDYLRLKNIQIGYTFPKATCEKMHISRLRVYASANNLFTITKYSGLDPEMTVSRNSASEGDIAAGIDWGTYPTAKSFVFGVQLGF</sequence>
<name>A0ABM7VLU2_9BACT</name>
<gene>
    <name evidence="13" type="ORF">PEPS_42480</name>
</gene>
<keyword evidence="13" id="KW-0614">Plasmid</keyword>
<dbReference type="InterPro" id="IPR037066">
    <property type="entry name" value="Plug_dom_sf"/>
</dbReference>
<evidence type="ECO:0000256" key="2">
    <source>
        <dbReference type="ARBA" id="ARBA00022448"/>
    </source>
</evidence>
<evidence type="ECO:0000259" key="12">
    <source>
        <dbReference type="Pfam" id="PF07715"/>
    </source>
</evidence>
<feature type="domain" description="TonB-dependent receptor-like beta-barrel" evidence="11">
    <location>
        <begin position="409"/>
        <end position="975"/>
    </location>
</feature>
<dbReference type="EMBL" id="AP025297">
    <property type="protein sequence ID" value="BDD01968.1"/>
    <property type="molecule type" value="Genomic_DNA"/>
</dbReference>
<keyword evidence="3 8" id="KW-1134">Transmembrane beta strand</keyword>
<proteinExistence type="inferred from homology"/>
<dbReference type="SUPFAM" id="SSF49464">
    <property type="entry name" value="Carboxypeptidase regulatory domain-like"/>
    <property type="match status" value="1"/>
</dbReference>
<feature type="chain" id="PRO_5047243863" evidence="10">
    <location>
        <begin position="22"/>
        <end position="1023"/>
    </location>
</feature>
<dbReference type="Proteomes" id="UP001354989">
    <property type="component" value="Plasmid pPP5"/>
</dbReference>
<evidence type="ECO:0000259" key="11">
    <source>
        <dbReference type="Pfam" id="PF00593"/>
    </source>
</evidence>
<dbReference type="PROSITE" id="PS52016">
    <property type="entry name" value="TONB_DEPENDENT_REC_3"/>
    <property type="match status" value="1"/>
</dbReference>
<dbReference type="InterPro" id="IPR008969">
    <property type="entry name" value="CarboxyPept-like_regulatory"/>
</dbReference>
<evidence type="ECO:0000256" key="5">
    <source>
        <dbReference type="ARBA" id="ARBA00023077"/>
    </source>
</evidence>
<comment type="similarity">
    <text evidence="8 9">Belongs to the TonB-dependent receptor family.</text>
</comment>
<dbReference type="InterPro" id="IPR039426">
    <property type="entry name" value="TonB-dep_rcpt-like"/>
</dbReference>